<dbReference type="Proteomes" id="UP001335325">
    <property type="component" value="Chromosome"/>
</dbReference>
<proteinExistence type="predicted"/>
<keyword evidence="2" id="KW-1185">Reference proteome</keyword>
<sequence>MPSVKLPGFPLGSRVKGVDGDGDGTVVVTVMGTPSTWHPYTWKNGTAKQLPVLAGAANAQVTEISNGYVIGDALDSDFHSTAVLWNKDGKVTALPNGDSTTAINSQGLILGSNKKLVSGLWQLTTDVGAAPSDGRVYTLGDDGTPAGAKALAGTTYPRFPAVWRCS</sequence>
<gene>
    <name evidence="1" type="ORF">OIE73_30100</name>
</gene>
<organism evidence="1 2">
    <name type="scientific">Streptomyces hirsutus</name>
    <dbReference type="NCBI Taxonomy" id="35620"/>
    <lineage>
        <taxon>Bacteria</taxon>
        <taxon>Bacillati</taxon>
        <taxon>Actinomycetota</taxon>
        <taxon>Actinomycetes</taxon>
        <taxon>Kitasatosporales</taxon>
        <taxon>Streptomycetaceae</taxon>
        <taxon>Streptomyces</taxon>
    </lineage>
</organism>
<accession>A0ABZ1GWK1</accession>
<dbReference type="GeneID" id="91546916"/>
<protein>
    <submittedName>
        <fullName evidence="1">Uncharacterized protein</fullName>
    </submittedName>
</protein>
<evidence type="ECO:0000313" key="1">
    <source>
        <dbReference type="EMBL" id="WSD09576.1"/>
    </source>
</evidence>
<evidence type="ECO:0000313" key="2">
    <source>
        <dbReference type="Proteomes" id="UP001335325"/>
    </source>
</evidence>
<dbReference type="RefSeq" id="WP_326755332.1">
    <property type="nucleotide sequence ID" value="NZ_CP109134.1"/>
</dbReference>
<dbReference type="EMBL" id="CP109134">
    <property type="protein sequence ID" value="WSD09576.1"/>
    <property type="molecule type" value="Genomic_DNA"/>
</dbReference>
<reference evidence="1 2" key="1">
    <citation type="submission" date="2022-10" db="EMBL/GenBank/DDBJ databases">
        <title>The complete genomes of actinobacterial strains from the NBC collection.</title>
        <authorList>
            <person name="Joergensen T.S."/>
            <person name="Alvarez Arevalo M."/>
            <person name="Sterndorff E.B."/>
            <person name="Faurdal D."/>
            <person name="Vuksanovic O."/>
            <person name="Mourched A.-S."/>
            <person name="Charusanti P."/>
            <person name="Shaw S."/>
            <person name="Blin K."/>
            <person name="Weber T."/>
        </authorList>
    </citation>
    <scope>NUCLEOTIDE SEQUENCE [LARGE SCALE GENOMIC DNA]</scope>
    <source>
        <strain evidence="1 2">NBC 01753</strain>
    </source>
</reference>
<name>A0ABZ1GWK1_9ACTN</name>